<feature type="region of interest" description="Disordered" evidence="1">
    <location>
        <begin position="57"/>
        <end position="83"/>
    </location>
</feature>
<gene>
    <name evidence="2" type="ORF">PUN28_006718</name>
</gene>
<evidence type="ECO:0000313" key="2">
    <source>
        <dbReference type="EMBL" id="KAL0121391.1"/>
    </source>
</evidence>
<sequence length="155" mass="17658">MFDTGDRATLVKVKKVPNKFTIDKPIFDRSSVTTFACFVIVAGRVLFCEHHRVSRRAPRSTEEHRGASGSIEEHRKVDERREVPEDYYSSPPLLAMFDTGDRATLVKVKKVPNKFTIDKPVAIASLFVKRTFIDVAFNHISRVVEPCAQWFSAFV</sequence>
<dbReference type="EMBL" id="JADYXP020000006">
    <property type="protein sequence ID" value="KAL0121391.1"/>
    <property type="molecule type" value="Genomic_DNA"/>
</dbReference>
<organism evidence="2 3">
    <name type="scientific">Cardiocondyla obscurior</name>
    <dbReference type="NCBI Taxonomy" id="286306"/>
    <lineage>
        <taxon>Eukaryota</taxon>
        <taxon>Metazoa</taxon>
        <taxon>Ecdysozoa</taxon>
        <taxon>Arthropoda</taxon>
        <taxon>Hexapoda</taxon>
        <taxon>Insecta</taxon>
        <taxon>Pterygota</taxon>
        <taxon>Neoptera</taxon>
        <taxon>Endopterygota</taxon>
        <taxon>Hymenoptera</taxon>
        <taxon>Apocrita</taxon>
        <taxon>Aculeata</taxon>
        <taxon>Formicoidea</taxon>
        <taxon>Formicidae</taxon>
        <taxon>Myrmicinae</taxon>
        <taxon>Cardiocondyla</taxon>
    </lineage>
</organism>
<feature type="compositionally biased region" description="Basic and acidic residues" evidence="1">
    <location>
        <begin position="59"/>
        <end position="83"/>
    </location>
</feature>
<evidence type="ECO:0000256" key="1">
    <source>
        <dbReference type="SAM" id="MobiDB-lite"/>
    </source>
</evidence>
<dbReference type="AlphaFoldDB" id="A0AAW2G2J5"/>
<evidence type="ECO:0000313" key="3">
    <source>
        <dbReference type="Proteomes" id="UP001430953"/>
    </source>
</evidence>
<dbReference type="Proteomes" id="UP001430953">
    <property type="component" value="Unassembled WGS sequence"/>
</dbReference>
<keyword evidence="3" id="KW-1185">Reference proteome</keyword>
<protein>
    <submittedName>
        <fullName evidence="2">Uncharacterized protein</fullName>
    </submittedName>
</protein>
<name>A0AAW2G2J5_9HYME</name>
<comment type="caution">
    <text evidence="2">The sequence shown here is derived from an EMBL/GenBank/DDBJ whole genome shotgun (WGS) entry which is preliminary data.</text>
</comment>
<accession>A0AAW2G2J5</accession>
<reference evidence="2 3" key="1">
    <citation type="submission" date="2023-03" db="EMBL/GenBank/DDBJ databases">
        <title>High recombination rates correlate with genetic variation in Cardiocondyla obscurior ants.</title>
        <authorList>
            <person name="Errbii M."/>
        </authorList>
    </citation>
    <scope>NUCLEOTIDE SEQUENCE [LARGE SCALE GENOMIC DNA]</scope>
    <source>
        <strain evidence="2">Alpha-2009</strain>
        <tissue evidence="2">Whole body</tissue>
    </source>
</reference>
<proteinExistence type="predicted"/>